<comment type="subcellular location">
    <subcellularLocation>
        <location evidence="2">Gas vesicle</location>
    </subcellularLocation>
</comment>
<organism evidence="6 7">
    <name type="scientific">Natronoarchaeum philippinense</name>
    <dbReference type="NCBI Taxonomy" id="558529"/>
    <lineage>
        <taxon>Archaea</taxon>
        <taxon>Methanobacteriati</taxon>
        <taxon>Methanobacteriota</taxon>
        <taxon>Stenosarchaea group</taxon>
        <taxon>Halobacteria</taxon>
        <taxon>Halobacteriales</taxon>
        <taxon>Natronoarchaeaceae</taxon>
    </lineage>
</organism>
<evidence type="ECO:0000256" key="5">
    <source>
        <dbReference type="SAM" id="MobiDB-lite"/>
    </source>
</evidence>
<dbReference type="Pfam" id="PF06386">
    <property type="entry name" value="GvpL_GvpF"/>
    <property type="match status" value="1"/>
</dbReference>
<dbReference type="GO" id="GO:0031412">
    <property type="term" value="P:gas vesicle organization"/>
    <property type="evidence" value="ECO:0007669"/>
    <property type="project" value="InterPro"/>
</dbReference>
<protein>
    <submittedName>
        <fullName evidence="6">Gas vesicle synthesis protein GvpL/GvpF</fullName>
    </submittedName>
</protein>
<dbReference type="RefSeq" id="WP_097009055.1">
    <property type="nucleotide sequence ID" value="NZ_OBEJ01000002.1"/>
</dbReference>
<keyword evidence="1" id="KW-0304">Gas vesicle</keyword>
<gene>
    <name evidence="6" type="ORF">SAMN06269185_2157</name>
</gene>
<dbReference type="NCBIfam" id="NF045778">
    <property type="entry name" value="gas_vesic_GvpL"/>
    <property type="match status" value="1"/>
</dbReference>
<feature type="compositionally biased region" description="Acidic residues" evidence="5">
    <location>
        <begin position="279"/>
        <end position="292"/>
    </location>
</feature>
<evidence type="ECO:0000256" key="2">
    <source>
        <dbReference type="ARBA" id="ARBA00035108"/>
    </source>
</evidence>
<dbReference type="EMBL" id="OBEJ01000002">
    <property type="protein sequence ID" value="SNZ13399.1"/>
    <property type="molecule type" value="Genomic_DNA"/>
</dbReference>
<dbReference type="PANTHER" id="PTHR36852">
    <property type="entry name" value="PROTEIN GVPL 2"/>
    <property type="match status" value="1"/>
</dbReference>
<feature type="region of interest" description="Disordered" evidence="5">
    <location>
        <begin position="269"/>
        <end position="292"/>
    </location>
</feature>
<proteinExistence type="inferred from homology"/>
<dbReference type="InterPro" id="IPR009430">
    <property type="entry name" value="GvpL/GvpF"/>
</dbReference>
<name>A0A285NVD1_NATPI</name>
<reference evidence="6 7" key="1">
    <citation type="submission" date="2017-09" db="EMBL/GenBank/DDBJ databases">
        <authorList>
            <person name="Ehlers B."/>
            <person name="Leendertz F.H."/>
        </authorList>
    </citation>
    <scope>NUCLEOTIDE SEQUENCE [LARGE SCALE GENOMIC DNA]</scope>
    <source>
        <strain evidence="6 7">DSM 27208</strain>
    </source>
</reference>
<evidence type="ECO:0000313" key="7">
    <source>
        <dbReference type="Proteomes" id="UP000219453"/>
    </source>
</evidence>
<comment type="similarity">
    <text evidence="3">Belongs to the gas vesicle GvpF/GvpL family.</text>
</comment>
<evidence type="ECO:0000256" key="4">
    <source>
        <dbReference type="SAM" id="Coils"/>
    </source>
</evidence>
<dbReference type="InterPro" id="IPR054796">
    <property type="entry name" value="Gas_vesic_GvpL"/>
</dbReference>
<accession>A0A285NVD1</accession>
<dbReference type="Proteomes" id="UP000219453">
    <property type="component" value="Unassembled WGS sequence"/>
</dbReference>
<evidence type="ECO:0000256" key="1">
    <source>
        <dbReference type="ARBA" id="ARBA00022987"/>
    </source>
</evidence>
<dbReference type="AlphaFoldDB" id="A0A285NVD1"/>
<keyword evidence="7" id="KW-1185">Reference proteome</keyword>
<dbReference type="OrthoDB" id="350702at2157"/>
<keyword evidence="4" id="KW-0175">Coiled coil</keyword>
<feature type="coiled-coil region" evidence="4">
    <location>
        <begin position="144"/>
        <end position="201"/>
    </location>
</feature>
<evidence type="ECO:0000313" key="6">
    <source>
        <dbReference type="EMBL" id="SNZ13399.1"/>
    </source>
</evidence>
<dbReference type="PANTHER" id="PTHR36852:SF1">
    <property type="entry name" value="PROTEIN GVPL 2"/>
    <property type="match status" value="1"/>
</dbReference>
<evidence type="ECO:0000256" key="3">
    <source>
        <dbReference type="ARBA" id="ARBA00035643"/>
    </source>
</evidence>
<sequence>MHDPTDEEPSEDSGAEFDEGRYLYCLVAVGEGADDDAVAADGLDGATTELVRTGGVGAVVHTCESTYDSDNPRQVRRWLLAHQRVVDEAGEAFGTPIPFRFHTILPGDDGTVRQWLDEVRADARVHLDELSNRWEYRISLNLDEERLGDELAAEDEELRSLRARTEQADAGTSFLLEKQYDQQLRKRLREHRQELLEALRRRIAPHVERAEVLGRRRATLDGVDAAEQPAQRVAALARDAEVDALGAALDEVAANPGVEIEFTGPWPPYTFAPEFAAESPDDAEDPHDEGTR</sequence>
<dbReference type="GO" id="GO:0031411">
    <property type="term" value="C:gas vesicle"/>
    <property type="evidence" value="ECO:0007669"/>
    <property type="project" value="UniProtKB-SubCell"/>
</dbReference>